<feature type="domain" description="N-acetyltransferase" evidence="5">
    <location>
        <begin position="24"/>
        <end position="166"/>
    </location>
</feature>
<dbReference type="InterPro" id="IPR000182">
    <property type="entry name" value="GNAT_dom"/>
</dbReference>
<evidence type="ECO:0000256" key="4">
    <source>
        <dbReference type="ARBA" id="ARBA00023315"/>
    </source>
</evidence>
<dbReference type="PANTHER" id="PTHR43420:SF51">
    <property type="entry name" value="PEPTIDYL-LYSINE N-ACETYLTRANSFERASE YIAC"/>
    <property type="match status" value="1"/>
</dbReference>
<dbReference type="InterPro" id="IPR050680">
    <property type="entry name" value="YpeA/RimI_acetyltransf"/>
</dbReference>
<protein>
    <submittedName>
        <fullName evidence="6">Ribosomal-protein-alanine N-acetyltransferase</fullName>
    </submittedName>
</protein>
<dbReference type="GO" id="GO:0008080">
    <property type="term" value="F:N-acetyltransferase activity"/>
    <property type="evidence" value="ECO:0007669"/>
    <property type="project" value="InterPro"/>
</dbReference>
<dbReference type="Pfam" id="PF00583">
    <property type="entry name" value="Acetyltransf_1"/>
    <property type="match status" value="1"/>
</dbReference>
<evidence type="ECO:0000256" key="1">
    <source>
        <dbReference type="ARBA" id="ARBA00005395"/>
    </source>
</evidence>
<dbReference type="NCBIfam" id="TIGR01575">
    <property type="entry name" value="rimI"/>
    <property type="match status" value="1"/>
</dbReference>
<comment type="caution">
    <text evidence="6">The sequence shown here is derived from an EMBL/GenBank/DDBJ whole genome shotgun (WGS) entry which is preliminary data.</text>
</comment>
<dbReference type="Proteomes" id="UP000287908">
    <property type="component" value="Unassembled WGS sequence"/>
</dbReference>
<dbReference type="AlphaFoldDB" id="A0A432ZJE5"/>
<dbReference type="PROSITE" id="PS51186">
    <property type="entry name" value="GNAT"/>
    <property type="match status" value="1"/>
</dbReference>
<sequence length="168" mass="18819">MSPTTTKCTREASVLAATQQRLNVAIIDSNPSSALYQVELLAHEFPWSEAIFMQSSGNGYRWRELIHQGKTCGFTTCQQVVDELTLHNIAVAPEHQGLGLGGQLLDDVLRYAQNDDLTVFLEVRLSNTKALHLYEKSGFVIVGRRANYYRTAAGFEDGLVMRWQPTEN</sequence>
<reference evidence="6 7" key="1">
    <citation type="journal article" date="2011" name="Front. Microbiol.">
        <title>Genomic signatures of strain selection and enhancement in Bacillus atrophaeus var. globigii, a historical biowarfare simulant.</title>
        <authorList>
            <person name="Gibbons H.S."/>
            <person name="Broomall S.M."/>
            <person name="McNew L.A."/>
            <person name="Daligault H."/>
            <person name="Chapman C."/>
            <person name="Bruce D."/>
            <person name="Karavis M."/>
            <person name="Krepps M."/>
            <person name="McGregor P.A."/>
            <person name="Hong C."/>
            <person name="Park K.H."/>
            <person name="Akmal A."/>
            <person name="Feldman A."/>
            <person name="Lin J.S."/>
            <person name="Chang W.E."/>
            <person name="Higgs B.W."/>
            <person name="Demirev P."/>
            <person name="Lindquist J."/>
            <person name="Liem A."/>
            <person name="Fochler E."/>
            <person name="Read T.D."/>
            <person name="Tapia R."/>
            <person name="Johnson S."/>
            <person name="Bishop-Lilly K.A."/>
            <person name="Detter C."/>
            <person name="Han C."/>
            <person name="Sozhamannan S."/>
            <person name="Rosenzweig C.N."/>
            <person name="Skowronski E.W."/>
        </authorList>
    </citation>
    <scope>NUCLEOTIDE SEQUENCE [LARGE SCALE GENOMIC DNA]</scope>
    <source>
        <strain evidence="6 7">CL-SP19</strain>
    </source>
</reference>
<dbReference type="OrthoDB" id="9796919at2"/>
<accession>A0A432ZJE5</accession>
<evidence type="ECO:0000313" key="6">
    <source>
        <dbReference type="EMBL" id="RUO78155.1"/>
    </source>
</evidence>
<keyword evidence="7" id="KW-1185">Reference proteome</keyword>
<proteinExistence type="inferred from homology"/>
<evidence type="ECO:0000256" key="3">
    <source>
        <dbReference type="ARBA" id="ARBA00022679"/>
    </source>
</evidence>
<comment type="similarity">
    <text evidence="1">Belongs to the acetyltransferase family. RimI subfamily.</text>
</comment>
<name>A0A432ZJE5_9GAMM</name>
<organism evidence="6 7">
    <name type="scientific">Idiomarina seosinensis</name>
    <dbReference type="NCBI Taxonomy" id="281739"/>
    <lineage>
        <taxon>Bacteria</taxon>
        <taxon>Pseudomonadati</taxon>
        <taxon>Pseudomonadota</taxon>
        <taxon>Gammaproteobacteria</taxon>
        <taxon>Alteromonadales</taxon>
        <taxon>Idiomarinaceae</taxon>
        <taxon>Idiomarina</taxon>
    </lineage>
</organism>
<dbReference type="Gene3D" id="3.40.630.30">
    <property type="match status" value="1"/>
</dbReference>
<dbReference type="InterPro" id="IPR016181">
    <property type="entry name" value="Acyl_CoA_acyltransferase"/>
</dbReference>
<evidence type="ECO:0000259" key="5">
    <source>
        <dbReference type="PROSITE" id="PS51186"/>
    </source>
</evidence>
<dbReference type="InterPro" id="IPR006464">
    <property type="entry name" value="AcTrfase_RimI/Ard1"/>
</dbReference>
<dbReference type="PANTHER" id="PTHR43420">
    <property type="entry name" value="ACETYLTRANSFERASE"/>
    <property type="match status" value="1"/>
</dbReference>
<keyword evidence="3 6" id="KW-0808">Transferase</keyword>
<gene>
    <name evidence="6" type="primary">rimI</name>
    <name evidence="6" type="ORF">CWI81_06355</name>
</gene>
<evidence type="ECO:0000313" key="7">
    <source>
        <dbReference type="Proteomes" id="UP000287908"/>
    </source>
</evidence>
<keyword evidence="2" id="KW-0963">Cytoplasm</keyword>
<keyword evidence="4" id="KW-0012">Acyltransferase</keyword>
<dbReference type="EMBL" id="PIQF01000001">
    <property type="protein sequence ID" value="RUO78155.1"/>
    <property type="molecule type" value="Genomic_DNA"/>
</dbReference>
<evidence type="ECO:0000256" key="2">
    <source>
        <dbReference type="ARBA" id="ARBA00022490"/>
    </source>
</evidence>
<dbReference type="SUPFAM" id="SSF55729">
    <property type="entry name" value="Acyl-CoA N-acyltransferases (Nat)"/>
    <property type="match status" value="1"/>
</dbReference>